<reference evidence="2 4" key="2">
    <citation type="submission" date="2018-08" db="EMBL/GenBank/DDBJ databases">
        <title>Genomic Encyclopedia of Archaeal and Bacterial Type Strains, Phase II (KMG-II): from individual species to whole genera.</title>
        <authorList>
            <person name="Goeker M."/>
        </authorList>
    </citation>
    <scope>NUCLEOTIDE SEQUENCE [LARGE SCALE GENOMIC DNA]</scope>
    <source>
        <strain evidence="2 4">DSM 2261</strain>
    </source>
</reference>
<dbReference type="PANTHER" id="PTHR43422">
    <property type="entry name" value="THIAMINE THIAZOLE SYNTHASE"/>
    <property type="match status" value="1"/>
</dbReference>
<gene>
    <name evidence="1" type="ORF">AA314_04158</name>
    <name evidence="2" type="ORF">ATI61_10880</name>
</gene>
<evidence type="ECO:0000313" key="4">
    <source>
        <dbReference type="Proteomes" id="UP000256345"/>
    </source>
</evidence>
<dbReference type="Proteomes" id="UP000035579">
    <property type="component" value="Chromosome"/>
</dbReference>
<evidence type="ECO:0000313" key="2">
    <source>
        <dbReference type="EMBL" id="REG28547.1"/>
    </source>
</evidence>
<reference evidence="1 3" key="1">
    <citation type="submission" date="2015-05" db="EMBL/GenBank/DDBJ databases">
        <title>Genome assembly of Archangium gephyra DSM 2261.</title>
        <authorList>
            <person name="Sharma G."/>
            <person name="Subramanian S."/>
        </authorList>
    </citation>
    <scope>NUCLEOTIDE SEQUENCE [LARGE SCALE GENOMIC DNA]</scope>
    <source>
        <strain evidence="1 3">DSM 2261</strain>
    </source>
</reference>
<dbReference type="SUPFAM" id="SSF51905">
    <property type="entry name" value="FAD/NAD(P)-binding domain"/>
    <property type="match status" value="1"/>
</dbReference>
<dbReference type="Proteomes" id="UP000256345">
    <property type="component" value="Unassembled WGS sequence"/>
</dbReference>
<evidence type="ECO:0000313" key="3">
    <source>
        <dbReference type="Proteomes" id="UP000035579"/>
    </source>
</evidence>
<dbReference type="KEGG" id="age:AA314_04158"/>
<accession>A0AAC8TE53</accession>
<keyword evidence="4" id="KW-1185">Reference proteome</keyword>
<evidence type="ECO:0000313" key="1">
    <source>
        <dbReference type="EMBL" id="AKJ02532.1"/>
    </source>
</evidence>
<dbReference type="EMBL" id="CP011509">
    <property type="protein sequence ID" value="AKJ02532.1"/>
    <property type="molecule type" value="Genomic_DNA"/>
</dbReference>
<proteinExistence type="predicted"/>
<dbReference type="EMBL" id="QUMU01000008">
    <property type="protein sequence ID" value="REG28547.1"/>
    <property type="molecule type" value="Genomic_DNA"/>
</dbReference>
<dbReference type="AlphaFoldDB" id="A0AAC8TE53"/>
<dbReference type="PANTHER" id="PTHR43422:SF3">
    <property type="entry name" value="THIAMINE THIAZOLE SYNTHASE"/>
    <property type="match status" value="1"/>
</dbReference>
<dbReference type="InterPro" id="IPR036188">
    <property type="entry name" value="FAD/NAD-bd_sf"/>
</dbReference>
<dbReference type="Pfam" id="PF12831">
    <property type="entry name" value="FAD_oxidored"/>
    <property type="match status" value="1"/>
</dbReference>
<dbReference type="Gene3D" id="3.50.50.60">
    <property type="entry name" value="FAD/NAD(P)-binding domain"/>
    <property type="match status" value="1"/>
</dbReference>
<organism evidence="1 3">
    <name type="scientific">Archangium gephyra</name>
    <dbReference type="NCBI Taxonomy" id="48"/>
    <lineage>
        <taxon>Bacteria</taxon>
        <taxon>Pseudomonadati</taxon>
        <taxon>Myxococcota</taxon>
        <taxon>Myxococcia</taxon>
        <taxon>Myxococcales</taxon>
        <taxon>Cystobacterineae</taxon>
        <taxon>Archangiaceae</taxon>
        <taxon>Archangium</taxon>
    </lineage>
</organism>
<name>A0AAC8TE53_9BACT</name>
<dbReference type="RefSeq" id="WP_047856825.1">
    <property type="nucleotide sequence ID" value="NZ_CP011509.1"/>
</dbReference>
<sequence length="468" mass="51797">MSTSNSISSKPIGKHAIVYGGSMSGLTAAGMLARHFERVTLVERDVFEDGPKHRKGVPQAQHYHGMLMRGINILGDIFPGIREDLRAAGAQTLDMCRDTAWYKGDVWCPRFPSAIDHVSLSRPLLEWLVRKRVMALPNVHILSGREATGFLMSADHSRLTGVRIQAPGGGQEETLEGELVVDTTGRGSRTPQWLEALGFPRVEETRIQVDVGYATRSFQLPADLKPDWKLLSVTPDMPRTRRFGVMAAIESGRFMVCLGGWLGEHPPADEAGFLEFARNLPQPHIHEALRLAEPLSPISFHRFPHHQRRYYERMSRFPEGLVVVGDAVCSFNPIYGQGITVGALQVETLGACLGQGLESVSLRYRRGLEKTLSVPWTLATSGDLLFPEVQAVRPPGFAVTSWLGTQVQRLASHDHEALLTFQRVMHMVEPPTALFSPRMMLKMLLSRPEASAPNRAPELLAPARSQAA</sequence>
<protein>
    <submittedName>
        <fullName evidence="2">2-polyprenyl-6-methoxyphenol hydroxylase-like FAD-dependent oxidoreductase</fullName>
    </submittedName>
</protein>